<dbReference type="PROSITE" id="PS50943">
    <property type="entry name" value="HTH_CROC1"/>
    <property type="match status" value="1"/>
</dbReference>
<dbReference type="SUPFAM" id="SSF47413">
    <property type="entry name" value="lambda repressor-like DNA-binding domains"/>
    <property type="match status" value="1"/>
</dbReference>
<dbReference type="Gene3D" id="1.10.260.40">
    <property type="entry name" value="lambda repressor-like DNA-binding domains"/>
    <property type="match status" value="1"/>
</dbReference>
<evidence type="ECO:0000313" key="2">
    <source>
        <dbReference type="EMBL" id="TCO29715.1"/>
    </source>
</evidence>
<protein>
    <submittedName>
        <fullName evidence="2">Helix-turn-helix protein</fullName>
    </submittedName>
</protein>
<accession>A0ABY2BS39</accession>
<organism evidence="2 3">
    <name type="scientific">Kribbella orskensis</name>
    <dbReference type="NCBI Taxonomy" id="2512216"/>
    <lineage>
        <taxon>Bacteria</taxon>
        <taxon>Bacillati</taxon>
        <taxon>Actinomycetota</taxon>
        <taxon>Actinomycetes</taxon>
        <taxon>Propionibacteriales</taxon>
        <taxon>Kribbellaceae</taxon>
        <taxon>Kribbella</taxon>
    </lineage>
</organism>
<dbReference type="Proteomes" id="UP000295818">
    <property type="component" value="Unassembled WGS sequence"/>
</dbReference>
<reference evidence="2 3" key="1">
    <citation type="journal article" date="2015" name="Stand. Genomic Sci.">
        <title>Genomic Encyclopedia of Bacterial and Archaeal Type Strains, Phase III: the genomes of soil and plant-associated and newly described type strains.</title>
        <authorList>
            <person name="Whitman W.B."/>
            <person name="Woyke T."/>
            <person name="Klenk H.P."/>
            <person name="Zhou Y."/>
            <person name="Lilburn T.G."/>
            <person name="Beck B.J."/>
            <person name="De Vos P."/>
            <person name="Vandamme P."/>
            <person name="Eisen J.A."/>
            <person name="Garrity G."/>
            <person name="Hugenholtz P."/>
            <person name="Kyrpides N.C."/>
        </authorList>
    </citation>
    <scope>NUCLEOTIDE SEQUENCE [LARGE SCALE GENOMIC DNA]</scope>
    <source>
        <strain evidence="2 3">VKM Ac-2538</strain>
    </source>
</reference>
<keyword evidence="3" id="KW-1185">Reference proteome</keyword>
<dbReference type="EMBL" id="SLWM01000002">
    <property type="protein sequence ID" value="TCO29715.1"/>
    <property type="molecule type" value="Genomic_DNA"/>
</dbReference>
<gene>
    <name evidence="2" type="ORF">EV644_102435</name>
</gene>
<dbReference type="Gene3D" id="3.30.450.180">
    <property type="match status" value="1"/>
</dbReference>
<dbReference type="CDD" id="cd00093">
    <property type="entry name" value="HTH_XRE"/>
    <property type="match status" value="1"/>
</dbReference>
<dbReference type="Pfam" id="PF17765">
    <property type="entry name" value="MLTR_LBD"/>
    <property type="match status" value="1"/>
</dbReference>
<sequence>MPGLRREEVAQLAGVSSDYYTRLEQGRGRQVSDAVLDAISRALRLTSAEHAYLHDLARPQRSDAGSRPIIRASVHQLLASLRDVPAIVVDYRMVIVTANALGNAVFSLTEDPRTRDRARKFFLDPASRDFFPDWAADAETVTAELRVQTARHPHDRWLAELVGDLSINSPEFRALWADHTVKEKTLGRKRLNHPLVGSLDLTYERLAIAQDNEQTLITYLAAPDSPTAERLAMLASWTATGDLTVRQG</sequence>
<proteinExistence type="predicted"/>
<dbReference type="InterPro" id="IPR001387">
    <property type="entry name" value="Cro/C1-type_HTH"/>
</dbReference>
<name>A0ABY2BS39_9ACTN</name>
<dbReference type="Pfam" id="PF13560">
    <property type="entry name" value="HTH_31"/>
    <property type="match status" value="1"/>
</dbReference>
<evidence type="ECO:0000259" key="1">
    <source>
        <dbReference type="PROSITE" id="PS50943"/>
    </source>
</evidence>
<dbReference type="InterPro" id="IPR010982">
    <property type="entry name" value="Lambda_DNA-bd_dom_sf"/>
</dbReference>
<feature type="domain" description="HTH cro/C1-type" evidence="1">
    <location>
        <begin position="3"/>
        <end position="50"/>
    </location>
</feature>
<evidence type="ECO:0000313" key="3">
    <source>
        <dbReference type="Proteomes" id="UP000295818"/>
    </source>
</evidence>
<dbReference type="PANTHER" id="PTHR35010">
    <property type="entry name" value="BLL4672 PROTEIN-RELATED"/>
    <property type="match status" value="1"/>
</dbReference>
<comment type="caution">
    <text evidence="2">The sequence shown here is derived from an EMBL/GenBank/DDBJ whole genome shotgun (WGS) entry which is preliminary data.</text>
</comment>
<dbReference type="PANTHER" id="PTHR35010:SF2">
    <property type="entry name" value="BLL4672 PROTEIN"/>
    <property type="match status" value="1"/>
</dbReference>
<dbReference type="InterPro" id="IPR041413">
    <property type="entry name" value="MLTR_LBD"/>
</dbReference>